<feature type="transmembrane region" description="Helical" evidence="6">
    <location>
        <begin position="6"/>
        <end position="30"/>
    </location>
</feature>
<dbReference type="STRING" id="767770.A0A1L9NH99"/>
<evidence type="ECO:0000313" key="9">
    <source>
        <dbReference type="Proteomes" id="UP000184304"/>
    </source>
</evidence>
<dbReference type="VEuPathDB" id="FungiDB:ASPTUDRAFT_35599"/>
<evidence type="ECO:0000256" key="1">
    <source>
        <dbReference type="ARBA" id="ARBA00004141"/>
    </source>
</evidence>
<gene>
    <name evidence="8" type="ORF">ASPTUDRAFT_35599</name>
</gene>
<evidence type="ECO:0000313" key="8">
    <source>
        <dbReference type="EMBL" id="OJI88621.1"/>
    </source>
</evidence>
<proteinExistence type="inferred from homology"/>
<feature type="domain" description="Rhodopsin" evidence="7">
    <location>
        <begin position="88"/>
        <end position="218"/>
    </location>
</feature>
<comment type="similarity">
    <text evidence="5">Belongs to the SAT4 family.</text>
</comment>
<evidence type="ECO:0000256" key="5">
    <source>
        <dbReference type="ARBA" id="ARBA00038359"/>
    </source>
</evidence>
<feature type="transmembrane region" description="Helical" evidence="6">
    <location>
        <begin position="42"/>
        <end position="67"/>
    </location>
</feature>
<organism evidence="8 9">
    <name type="scientific">Aspergillus tubingensis (strain CBS 134.48)</name>
    <dbReference type="NCBI Taxonomy" id="767770"/>
    <lineage>
        <taxon>Eukaryota</taxon>
        <taxon>Fungi</taxon>
        <taxon>Dikarya</taxon>
        <taxon>Ascomycota</taxon>
        <taxon>Pezizomycotina</taxon>
        <taxon>Eurotiomycetes</taxon>
        <taxon>Eurotiomycetidae</taxon>
        <taxon>Eurotiales</taxon>
        <taxon>Aspergillaceae</taxon>
        <taxon>Aspergillus</taxon>
        <taxon>Aspergillus subgen. Circumdati</taxon>
    </lineage>
</organism>
<reference evidence="9" key="1">
    <citation type="journal article" date="2017" name="Genome Biol.">
        <title>Comparative genomics reveals high biological diversity and specific adaptations in the industrially and medically important fungal genus Aspergillus.</title>
        <authorList>
            <person name="de Vries R.P."/>
            <person name="Riley R."/>
            <person name="Wiebenga A."/>
            <person name="Aguilar-Osorio G."/>
            <person name="Amillis S."/>
            <person name="Uchima C.A."/>
            <person name="Anderluh G."/>
            <person name="Asadollahi M."/>
            <person name="Askin M."/>
            <person name="Barry K."/>
            <person name="Battaglia E."/>
            <person name="Bayram O."/>
            <person name="Benocci T."/>
            <person name="Braus-Stromeyer S.A."/>
            <person name="Caldana C."/>
            <person name="Canovas D."/>
            <person name="Cerqueira G.C."/>
            <person name="Chen F."/>
            <person name="Chen W."/>
            <person name="Choi C."/>
            <person name="Clum A."/>
            <person name="Dos Santos R.A."/>
            <person name="Damasio A.R."/>
            <person name="Diallinas G."/>
            <person name="Emri T."/>
            <person name="Fekete E."/>
            <person name="Flipphi M."/>
            <person name="Freyberg S."/>
            <person name="Gallo A."/>
            <person name="Gournas C."/>
            <person name="Habgood R."/>
            <person name="Hainaut M."/>
            <person name="Harispe M.L."/>
            <person name="Henrissat B."/>
            <person name="Hilden K.S."/>
            <person name="Hope R."/>
            <person name="Hossain A."/>
            <person name="Karabika E."/>
            <person name="Karaffa L."/>
            <person name="Karanyi Z."/>
            <person name="Krasevec N."/>
            <person name="Kuo A."/>
            <person name="Kusch H."/>
            <person name="LaButti K."/>
            <person name="Lagendijk E.L."/>
            <person name="Lapidus A."/>
            <person name="Levasseur A."/>
            <person name="Lindquist E."/>
            <person name="Lipzen A."/>
            <person name="Logrieco A.F."/>
            <person name="MacCabe A."/>
            <person name="Maekelae M.R."/>
            <person name="Malavazi I."/>
            <person name="Melin P."/>
            <person name="Meyer V."/>
            <person name="Mielnichuk N."/>
            <person name="Miskei M."/>
            <person name="Molnar A.P."/>
            <person name="Mule G."/>
            <person name="Ngan C.Y."/>
            <person name="Orejas M."/>
            <person name="Orosz E."/>
            <person name="Ouedraogo J.P."/>
            <person name="Overkamp K.M."/>
            <person name="Park H.-S."/>
            <person name="Perrone G."/>
            <person name="Piumi F."/>
            <person name="Punt P.J."/>
            <person name="Ram A.F."/>
            <person name="Ramon A."/>
            <person name="Rauscher S."/>
            <person name="Record E."/>
            <person name="Riano-Pachon D.M."/>
            <person name="Robert V."/>
            <person name="Roehrig J."/>
            <person name="Ruller R."/>
            <person name="Salamov A."/>
            <person name="Salih N.S."/>
            <person name="Samson R.A."/>
            <person name="Sandor E."/>
            <person name="Sanguinetti M."/>
            <person name="Schuetze T."/>
            <person name="Sepcic K."/>
            <person name="Shelest E."/>
            <person name="Sherlock G."/>
            <person name="Sophianopoulou V."/>
            <person name="Squina F.M."/>
            <person name="Sun H."/>
            <person name="Susca A."/>
            <person name="Todd R.B."/>
            <person name="Tsang A."/>
            <person name="Unkles S.E."/>
            <person name="van de Wiele N."/>
            <person name="van Rossen-Uffink D."/>
            <person name="Oliveira J.V."/>
            <person name="Vesth T.C."/>
            <person name="Visser J."/>
            <person name="Yu J.-H."/>
            <person name="Zhou M."/>
            <person name="Andersen M.R."/>
            <person name="Archer D.B."/>
            <person name="Baker S.E."/>
            <person name="Benoit I."/>
            <person name="Brakhage A.A."/>
            <person name="Braus G.H."/>
            <person name="Fischer R."/>
            <person name="Frisvad J.C."/>
            <person name="Goldman G.H."/>
            <person name="Houbraken J."/>
            <person name="Oakley B."/>
            <person name="Pocsi I."/>
            <person name="Scazzocchio C."/>
            <person name="Seiboth B."/>
            <person name="vanKuyk P.A."/>
            <person name="Wortman J."/>
            <person name="Dyer P.S."/>
            <person name="Grigoriev I.V."/>
        </authorList>
    </citation>
    <scope>NUCLEOTIDE SEQUENCE [LARGE SCALE GENOMIC DNA]</scope>
    <source>
        <strain evidence="9">CBS 134.48</strain>
    </source>
</reference>
<feature type="transmembrane region" description="Helical" evidence="6">
    <location>
        <begin position="96"/>
        <end position="117"/>
    </location>
</feature>
<keyword evidence="9" id="KW-1185">Reference proteome</keyword>
<dbReference type="EMBL" id="KV878179">
    <property type="protein sequence ID" value="OJI88621.1"/>
    <property type="molecule type" value="Genomic_DNA"/>
</dbReference>
<dbReference type="GO" id="GO:0016020">
    <property type="term" value="C:membrane"/>
    <property type="evidence" value="ECO:0007669"/>
    <property type="project" value="UniProtKB-SubCell"/>
</dbReference>
<dbReference type="PANTHER" id="PTHR33048">
    <property type="entry name" value="PTH11-LIKE INTEGRAL MEMBRANE PROTEIN (AFU_ORTHOLOGUE AFUA_5G11245)"/>
    <property type="match status" value="1"/>
</dbReference>
<dbReference type="InterPro" id="IPR052337">
    <property type="entry name" value="SAT4-like"/>
</dbReference>
<name>A0A1L9NH99_ASPTC</name>
<protein>
    <recommendedName>
        <fullName evidence="7">Rhodopsin domain-containing protein</fullName>
    </recommendedName>
</protein>
<feature type="transmembrane region" description="Helical" evidence="6">
    <location>
        <begin position="172"/>
        <end position="194"/>
    </location>
</feature>
<comment type="subcellular location">
    <subcellularLocation>
        <location evidence="1">Membrane</location>
        <topology evidence="1">Multi-pass membrane protein</topology>
    </subcellularLocation>
</comment>
<dbReference type="Pfam" id="PF20684">
    <property type="entry name" value="Fung_rhodopsin"/>
    <property type="match status" value="1"/>
</dbReference>
<dbReference type="Proteomes" id="UP000184304">
    <property type="component" value="Unassembled WGS sequence"/>
</dbReference>
<accession>A0A1L9NH99</accession>
<sequence length="339" mass="37228">MTLPLGAVQLAVVSFIVGPMAIIAVALRLWSRYLQGRKLAANDYLALVALVLAESALSVFLAAGFAAGLGVHLDELLATAPQKFALHMKVFCRLCYGTLFTTAAYFTMVLLETFALCKPVQYNWNKSIEGHCTGENIAYLVAGIVNLTIDTFIVILPMPLVFNLQLILSKKIAVSAMFSLGVLICVISLLRVVWLWTWNLADMTYTVTPGAIYSVLEPKPWRCKRVFTHNKTCYQRALWVVRTPPVLLDCLTRILDVALESFKLTLNSCTLHGAKGSSNSGGVYSSRSSRKLNGKVKGNLTRDFERLDDELALHEVHINSHSNVGLISGDHKSSSPSLP</sequence>
<dbReference type="OMA" id="LDASDYC"/>
<keyword evidence="2 6" id="KW-0812">Transmembrane</keyword>
<feature type="transmembrane region" description="Helical" evidence="6">
    <location>
        <begin position="137"/>
        <end position="160"/>
    </location>
</feature>
<dbReference type="AlphaFoldDB" id="A0A1L9NH99"/>
<evidence type="ECO:0000256" key="4">
    <source>
        <dbReference type="ARBA" id="ARBA00023136"/>
    </source>
</evidence>
<evidence type="ECO:0000256" key="3">
    <source>
        <dbReference type="ARBA" id="ARBA00022989"/>
    </source>
</evidence>
<keyword evidence="4 6" id="KW-0472">Membrane</keyword>
<keyword evidence="3 6" id="KW-1133">Transmembrane helix</keyword>
<dbReference type="OrthoDB" id="10017208at2759"/>
<dbReference type="InterPro" id="IPR049326">
    <property type="entry name" value="Rhodopsin_dom_fungi"/>
</dbReference>
<evidence type="ECO:0000256" key="6">
    <source>
        <dbReference type="SAM" id="Phobius"/>
    </source>
</evidence>
<evidence type="ECO:0000256" key="2">
    <source>
        <dbReference type="ARBA" id="ARBA00022692"/>
    </source>
</evidence>
<dbReference type="PANTHER" id="PTHR33048:SF57">
    <property type="entry name" value="INTEGRAL MEMBRANE PROTEIN-RELATED"/>
    <property type="match status" value="1"/>
</dbReference>
<evidence type="ECO:0000259" key="7">
    <source>
        <dbReference type="Pfam" id="PF20684"/>
    </source>
</evidence>